<feature type="transmembrane region" description="Helical" evidence="1">
    <location>
        <begin position="13"/>
        <end position="31"/>
    </location>
</feature>
<gene>
    <name evidence="2" type="ORF">PHYPA_009614</name>
</gene>
<reference evidence="3" key="3">
    <citation type="submission" date="2020-12" db="UniProtKB">
        <authorList>
            <consortium name="EnsemblPlants"/>
        </authorList>
    </citation>
    <scope>IDENTIFICATION</scope>
</reference>
<name>A0A2K1KHI7_PHYPA</name>
<evidence type="ECO:0000313" key="4">
    <source>
        <dbReference type="Proteomes" id="UP000006727"/>
    </source>
</evidence>
<dbReference type="InParanoid" id="A0A2K1KHI7"/>
<dbReference type="EnsemblPlants" id="Pp3c6_28960V3.1">
    <property type="protein sequence ID" value="PAC:32978087.CDS.1"/>
    <property type="gene ID" value="Pp3c6_28960"/>
</dbReference>
<dbReference type="AlphaFoldDB" id="A0A2K1KHI7"/>
<keyword evidence="1" id="KW-1133">Transmembrane helix</keyword>
<reference evidence="2 4" key="1">
    <citation type="journal article" date="2008" name="Science">
        <title>The Physcomitrella genome reveals evolutionary insights into the conquest of land by plants.</title>
        <authorList>
            <person name="Rensing S."/>
            <person name="Lang D."/>
            <person name="Zimmer A."/>
            <person name="Terry A."/>
            <person name="Salamov A."/>
            <person name="Shapiro H."/>
            <person name="Nishiyama T."/>
            <person name="Perroud P.-F."/>
            <person name="Lindquist E."/>
            <person name="Kamisugi Y."/>
            <person name="Tanahashi T."/>
            <person name="Sakakibara K."/>
            <person name="Fujita T."/>
            <person name="Oishi K."/>
            <person name="Shin-I T."/>
            <person name="Kuroki Y."/>
            <person name="Toyoda A."/>
            <person name="Suzuki Y."/>
            <person name="Hashimoto A."/>
            <person name="Yamaguchi K."/>
            <person name="Sugano A."/>
            <person name="Kohara Y."/>
            <person name="Fujiyama A."/>
            <person name="Anterola A."/>
            <person name="Aoki S."/>
            <person name="Ashton N."/>
            <person name="Barbazuk W.B."/>
            <person name="Barker E."/>
            <person name="Bennetzen J."/>
            <person name="Bezanilla M."/>
            <person name="Blankenship R."/>
            <person name="Cho S.H."/>
            <person name="Dutcher S."/>
            <person name="Estelle M."/>
            <person name="Fawcett J.A."/>
            <person name="Gundlach H."/>
            <person name="Hanada K."/>
            <person name="Heyl A."/>
            <person name="Hicks K.A."/>
            <person name="Hugh J."/>
            <person name="Lohr M."/>
            <person name="Mayer K."/>
            <person name="Melkozernov A."/>
            <person name="Murata T."/>
            <person name="Nelson D."/>
            <person name="Pils B."/>
            <person name="Prigge M."/>
            <person name="Reiss B."/>
            <person name="Renner T."/>
            <person name="Rombauts S."/>
            <person name="Rushton P."/>
            <person name="Sanderfoot A."/>
            <person name="Schween G."/>
            <person name="Shiu S.-H."/>
            <person name="Stueber K."/>
            <person name="Theodoulou F.L."/>
            <person name="Tu H."/>
            <person name="Van de Peer Y."/>
            <person name="Verrier P.J."/>
            <person name="Waters E."/>
            <person name="Wood A."/>
            <person name="Yang L."/>
            <person name="Cove D."/>
            <person name="Cuming A."/>
            <person name="Hasebe M."/>
            <person name="Lucas S."/>
            <person name="Mishler D.B."/>
            <person name="Reski R."/>
            <person name="Grigoriev I."/>
            <person name="Quatrano R.S."/>
            <person name="Boore J.L."/>
        </authorList>
    </citation>
    <scope>NUCLEOTIDE SEQUENCE [LARGE SCALE GENOMIC DNA]</scope>
    <source>
        <strain evidence="3 4">cv. Gransden 2004</strain>
    </source>
</reference>
<accession>A0A2K1KHI7</accession>
<keyword evidence="1" id="KW-0812">Transmembrane</keyword>
<protein>
    <recommendedName>
        <fullName evidence="5">Reverse transcriptase Ty1/copia-type domain-containing protein</fullName>
    </recommendedName>
</protein>
<keyword evidence="4" id="KW-1185">Reference proteome</keyword>
<evidence type="ECO:0000313" key="2">
    <source>
        <dbReference type="EMBL" id="PNR53238.1"/>
    </source>
</evidence>
<organism evidence="2">
    <name type="scientific">Physcomitrium patens</name>
    <name type="common">Spreading-leaved earth moss</name>
    <name type="synonym">Physcomitrella patens</name>
    <dbReference type="NCBI Taxonomy" id="3218"/>
    <lineage>
        <taxon>Eukaryota</taxon>
        <taxon>Viridiplantae</taxon>
        <taxon>Streptophyta</taxon>
        <taxon>Embryophyta</taxon>
        <taxon>Bryophyta</taxon>
        <taxon>Bryophytina</taxon>
        <taxon>Bryopsida</taxon>
        <taxon>Funariidae</taxon>
        <taxon>Funariales</taxon>
        <taxon>Funariaceae</taxon>
        <taxon>Physcomitrium</taxon>
    </lineage>
</organism>
<reference evidence="2 4" key="2">
    <citation type="journal article" date="2018" name="Plant J.">
        <title>The Physcomitrella patens chromosome-scale assembly reveals moss genome structure and evolution.</title>
        <authorList>
            <person name="Lang D."/>
            <person name="Ullrich K.K."/>
            <person name="Murat F."/>
            <person name="Fuchs J."/>
            <person name="Jenkins J."/>
            <person name="Haas F.B."/>
            <person name="Piednoel M."/>
            <person name="Gundlach H."/>
            <person name="Van Bel M."/>
            <person name="Meyberg R."/>
            <person name="Vives C."/>
            <person name="Morata J."/>
            <person name="Symeonidi A."/>
            <person name="Hiss M."/>
            <person name="Muchero W."/>
            <person name="Kamisugi Y."/>
            <person name="Saleh O."/>
            <person name="Blanc G."/>
            <person name="Decker E.L."/>
            <person name="van Gessel N."/>
            <person name="Grimwood J."/>
            <person name="Hayes R.D."/>
            <person name="Graham S.W."/>
            <person name="Gunter L.E."/>
            <person name="McDaniel S.F."/>
            <person name="Hoernstein S.N.W."/>
            <person name="Larsson A."/>
            <person name="Li F.W."/>
            <person name="Perroud P.F."/>
            <person name="Phillips J."/>
            <person name="Ranjan P."/>
            <person name="Rokshar D.S."/>
            <person name="Rothfels C.J."/>
            <person name="Schneider L."/>
            <person name="Shu S."/>
            <person name="Stevenson D.W."/>
            <person name="Thummler F."/>
            <person name="Tillich M."/>
            <person name="Villarreal Aguilar J.C."/>
            <person name="Widiez T."/>
            <person name="Wong G.K."/>
            <person name="Wymore A."/>
            <person name="Zhang Y."/>
            <person name="Zimmer A.D."/>
            <person name="Quatrano R.S."/>
            <person name="Mayer K.F.X."/>
            <person name="Goodstein D."/>
            <person name="Casacuberta J.M."/>
            <person name="Vandepoele K."/>
            <person name="Reski R."/>
            <person name="Cuming A.C."/>
            <person name="Tuskan G.A."/>
            <person name="Maumus F."/>
            <person name="Salse J."/>
            <person name="Schmutz J."/>
            <person name="Rensing S.A."/>
        </authorList>
    </citation>
    <scope>NUCLEOTIDE SEQUENCE [LARGE SCALE GENOMIC DNA]</scope>
    <source>
        <strain evidence="3 4">cv. Gransden 2004</strain>
    </source>
</reference>
<proteinExistence type="predicted"/>
<dbReference type="EMBL" id="ABEU02000006">
    <property type="protein sequence ID" value="PNR53238.1"/>
    <property type="molecule type" value="Genomic_DNA"/>
</dbReference>
<dbReference type="Proteomes" id="UP000006727">
    <property type="component" value="Chromosome 6"/>
</dbReference>
<dbReference type="Gramene" id="Pp3c6_28960V3.1">
    <property type="protein sequence ID" value="PAC:32978087.CDS.1"/>
    <property type="gene ID" value="Pp3c6_28960"/>
</dbReference>
<evidence type="ECO:0000256" key="1">
    <source>
        <dbReference type="SAM" id="Phobius"/>
    </source>
</evidence>
<sequence length="65" mass="7611">MLALDNQQKEGEVFLNIFAHIVGWNTIIIILRLTAYKRWSLCQFDAIMAFLNRSVTKDIYMHTPP</sequence>
<evidence type="ECO:0000313" key="3">
    <source>
        <dbReference type="EnsemblPlants" id="PAC:32978087.CDS.1"/>
    </source>
</evidence>
<keyword evidence="1" id="KW-0472">Membrane</keyword>
<evidence type="ECO:0008006" key="5">
    <source>
        <dbReference type="Google" id="ProtNLM"/>
    </source>
</evidence>